<comment type="caution">
    <text evidence="2">The sequence shown here is derived from an EMBL/GenBank/DDBJ whole genome shotgun (WGS) entry which is preliminary data.</text>
</comment>
<name>A0ABT9UN37_9MICC</name>
<dbReference type="RefSeq" id="WP_307492451.1">
    <property type="nucleotide sequence ID" value="NZ_JAUSSY010000014.1"/>
</dbReference>
<dbReference type="NCBIfam" id="TIGR04088">
    <property type="entry name" value="cognate_SipW"/>
    <property type="match status" value="1"/>
</dbReference>
<evidence type="ECO:0000313" key="2">
    <source>
        <dbReference type="EMBL" id="MDQ0120368.1"/>
    </source>
</evidence>
<feature type="signal peptide" evidence="1">
    <location>
        <begin position="1"/>
        <end position="28"/>
    </location>
</feature>
<sequence length="188" mass="18837">MKNSTLIKGTAAIAVGAALLLGGGGTLAAWNAADAAAPGTISSGDLNVKASTGKWIDRAGNVINNIGAYRVVPGDKLTYTQDLTVTLIGDKMAANIVVSGANAANNFTPANVIITGPALKVGGAVVANPLTATSGTSTRTVTATTTFEFKATTSDRNDVNTSYNLGDVSYTLTQVVSAPGLADPTPQP</sequence>
<dbReference type="EMBL" id="JAUSSY010000014">
    <property type="protein sequence ID" value="MDQ0120368.1"/>
    <property type="molecule type" value="Genomic_DNA"/>
</dbReference>
<keyword evidence="3" id="KW-1185">Reference proteome</keyword>
<evidence type="ECO:0000313" key="3">
    <source>
        <dbReference type="Proteomes" id="UP001226389"/>
    </source>
</evidence>
<evidence type="ECO:0000256" key="1">
    <source>
        <dbReference type="SAM" id="SignalP"/>
    </source>
</evidence>
<reference evidence="2 3" key="1">
    <citation type="submission" date="2023-07" db="EMBL/GenBank/DDBJ databases">
        <title>Sorghum-associated microbial communities from plants grown in Nebraska, USA.</title>
        <authorList>
            <person name="Schachtman D."/>
        </authorList>
    </citation>
    <scope>NUCLEOTIDE SEQUENCE [LARGE SCALE GENOMIC DNA]</scope>
    <source>
        <strain evidence="2 3">DS994</strain>
    </source>
</reference>
<dbReference type="InterPro" id="IPR023833">
    <property type="entry name" value="Signal_pept_SipW-depend-type"/>
</dbReference>
<accession>A0ABT9UN37</accession>
<keyword evidence="1" id="KW-0732">Signal</keyword>
<organism evidence="2 3">
    <name type="scientific">Pseudarthrobacter defluvii</name>
    <dbReference type="NCBI Taxonomy" id="410837"/>
    <lineage>
        <taxon>Bacteria</taxon>
        <taxon>Bacillati</taxon>
        <taxon>Actinomycetota</taxon>
        <taxon>Actinomycetes</taxon>
        <taxon>Micrococcales</taxon>
        <taxon>Micrococcaceae</taxon>
        <taxon>Pseudarthrobacter</taxon>
    </lineage>
</organism>
<protein>
    <submittedName>
        <fullName evidence="2">Alternate signal-mediated exported protein</fullName>
    </submittedName>
</protein>
<dbReference type="NCBIfam" id="TIGR04089">
    <property type="entry name" value="exp_by_SipW_III"/>
    <property type="match status" value="1"/>
</dbReference>
<dbReference type="InterPro" id="IPR024006">
    <property type="entry name" value="Alt_signal_exp_actinobact"/>
</dbReference>
<gene>
    <name evidence="2" type="ORF">J2T22_003569</name>
</gene>
<feature type="chain" id="PRO_5046116826" evidence="1">
    <location>
        <begin position="29"/>
        <end position="188"/>
    </location>
</feature>
<proteinExistence type="predicted"/>
<dbReference type="Proteomes" id="UP001226389">
    <property type="component" value="Unassembled WGS sequence"/>
</dbReference>